<dbReference type="AlphaFoldDB" id="A0A914HD42"/>
<evidence type="ECO:0000313" key="2">
    <source>
        <dbReference type="WBParaSite" id="Gr19_v10_g15518.t1"/>
    </source>
</evidence>
<reference evidence="2" key="1">
    <citation type="submission" date="2022-11" db="UniProtKB">
        <authorList>
            <consortium name="WormBaseParasite"/>
        </authorList>
    </citation>
    <scope>IDENTIFICATION</scope>
</reference>
<proteinExistence type="predicted"/>
<keyword evidence="1" id="KW-1185">Reference proteome</keyword>
<evidence type="ECO:0000313" key="1">
    <source>
        <dbReference type="Proteomes" id="UP000887572"/>
    </source>
</evidence>
<dbReference type="WBParaSite" id="Gr19_v10_g15518.t1">
    <property type="protein sequence ID" value="Gr19_v10_g15518.t1"/>
    <property type="gene ID" value="Gr19_v10_g15518"/>
</dbReference>
<name>A0A914HD42_GLORO</name>
<dbReference type="Proteomes" id="UP000887572">
    <property type="component" value="Unplaced"/>
</dbReference>
<sequence length="305" mass="35511">MLNDFGMQLFQANLQHLERRHEFLKETKKFAQLWPKIDVLDPINGGSNPTLIQIKMSESAKCVIVTKLVDGTTFEVCNRLAYIPLNKWHVQVAKRKNYPFYIYENRRENGMICQTHQKFIMNAPKWTNARTCKNLWTHFCVQAKTKKLRRMRRCVRRPLTNSFRLSSKISTTATRTIKTDTNTPQLIAMKIGQTCGMVIKKLLRQNLTNFLPLLSVVIRNSSICQIGPVLAQRHSFSRGLMNILKIRFPWTRLRLLLNFFTPFIKSAINSTTRIAWAILVNSNVNKFLMARREKASYLPHAETIN</sequence>
<protein>
    <submittedName>
        <fullName evidence="2">Uncharacterized protein</fullName>
    </submittedName>
</protein>
<organism evidence="1 2">
    <name type="scientific">Globodera rostochiensis</name>
    <name type="common">Golden nematode worm</name>
    <name type="synonym">Heterodera rostochiensis</name>
    <dbReference type="NCBI Taxonomy" id="31243"/>
    <lineage>
        <taxon>Eukaryota</taxon>
        <taxon>Metazoa</taxon>
        <taxon>Ecdysozoa</taxon>
        <taxon>Nematoda</taxon>
        <taxon>Chromadorea</taxon>
        <taxon>Rhabditida</taxon>
        <taxon>Tylenchina</taxon>
        <taxon>Tylenchomorpha</taxon>
        <taxon>Tylenchoidea</taxon>
        <taxon>Heteroderidae</taxon>
        <taxon>Heteroderinae</taxon>
        <taxon>Globodera</taxon>
    </lineage>
</organism>
<accession>A0A914HD42</accession>